<sequence>MSKSASGARPHGARGGGKRAAPAGTKRLQSAESMRRLARAAREAGGTVGFVPTMGALHEGHFALIRRARSQNDFVVVSIFVNPLQFGPGEDFEHYPRDLARDLDRARELEVDAVFIPENQEMYPPGFTTRIGVGEIGLRLCGASRPGHFDGVCTVVMKLLGIVQPQRIYLGQKDAQQIVVLQRMIDDLSVDAKIVACPTVREADGLAMSSRNAYLTPEERAQAPQLYRVLRAAQRAILIERLRDAKALIERMRAQLTEGTRFEVEYIALVDPETLEERPVLSGRTLIAVAARLGRTRLIDNLLINVPGGRMAERMALKGE</sequence>
<dbReference type="NCBIfam" id="TIGR00125">
    <property type="entry name" value="cyt_tran_rel"/>
    <property type="match status" value="1"/>
</dbReference>
<evidence type="ECO:0000256" key="11">
    <source>
        <dbReference type="ARBA" id="ARBA00048258"/>
    </source>
</evidence>
<accession>A0A938BQK7</accession>
<gene>
    <name evidence="13" type="primary">panC</name>
    <name evidence="15" type="ORF">FJY75_05475</name>
</gene>
<comment type="catalytic activity">
    <reaction evidence="11 13">
        <text>(R)-pantoate + beta-alanine + ATP = (R)-pantothenate + AMP + diphosphate + H(+)</text>
        <dbReference type="Rhea" id="RHEA:10912"/>
        <dbReference type="ChEBI" id="CHEBI:15378"/>
        <dbReference type="ChEBI" id="CHEBI:15980"/>
        <dbReference type="ChEBI" id="CHEBI:29032"/>
        <dbReference type="ChEBI" id="CHEBI:30616"/>
        <dbReference type="ChEBI" id="CHEBI:33019"/>
        <dbReference type="ChEBI" id="CHEBI:57966"/>
        <dbReference type="ChEBI" id="CHEBI:456215"/>
        <dbReference type="EC" id="6.3.2.1"/>
    </reaction>
</comment>
<organism evidence="15 16">
    <name type="scientific">Eiseniibacteriota bacterium</name>
    <dbReference type="NCBI Taxonomy" id="2212470"/>
    <lineage>
        <taxon>Bacteria</taxon>
        <taxon>Candidatus Eiseniibacteriota</taxon>
    </lineage>
</organism>
<dbReference type="HAMAP" id="MF_00158">
    <property type="entry name" value="PanC"/>
    <property type="match status" value="1"/>
</dbReference>
<dbReference type="FunFam" id="3.40.50.620:FF:000114">
    <property type="entry name" value="Pantothenate synthetase"/>
    <property type="match status" value="1"/>
</dbReference>
<evidence type="ECO:0000256" key="1">
    <source>
        <dbReference type="ARBA" id="ARBA00004496"/>
    </source>
</evidence>
<comment type="similarity">
    <text evidence="3 13">Belongs to the pantothenate synthetase family.</text>
</comment>
<evidence type="ECO:0000256" key="8">
    <source>
        <dbReference type="ARBA" id="ARBA00022655"/>
    </source>
</evidence>
<dbReference type="GO" id="GO:0004592">
    <property type="term" value="F:pantoate-beta-alanine ligase activity"/>
    <property type="evidence" value="ECO:0007669"/>
    <property type="project" value="UniProtKB-UniRule"/>
</dbReference>
<comment type="pathway">
    <text evidence="2 13">Cofactor biosynthesis; (R)-pantothenate biosynthesis; (R)-pantothenate from (R)-pantoate and beta-alanine: step 1/1.</text>
</comment>
<keyword evidence="6 13" id="KW-0963">Cytoplasm</keyword>
<dbReference type="Pfam" id="PF02569">
    <property type="entry name" value="Pantoate_ligase"/>
    <property type="match status" value="1"/>
</dbReference>
<evidence type="ECO:0000256" key="14">
    <source>
        <dbReference type="SAM" id="MobiDB-lite"/>
    </source>
</evidence>
<keyword evidence="7 13" id="KW-0436">Ligase</keyword>
<dbReference type="FunFam" id="3.30.1300.10:FF:000001">
    <property type="entry name" value="Pantothenate synthetase"/>
    <property type="match status" value="1"/>
</dbReference>
<evidence type="ECO:0000256" key="2">
    <source>
        <dbReference type="ARBA" id="ARBA00004990"/>
    </source>
</evidence>
<feature type="binding site" evidence="13">
    <location>
        <begin position="171"/>
        <end position="174"/>
    </location>
    <ligand>
        <name>ATP</name>
        <dbReference type="ChEBI" id="CHEBI:30616"/>
    </ligand>
</feature>
<dbReference type="InterPro" id="IPR014729">
    <property type="entry name" value="Rossmann-like_a/b/a_fold"/>
</dbReference>
<dbReference type="PANTHER" id="PTHR21299:SF1">
    <property type="entry name" value="PANTOATE--BETA-ALANINE LIGASE"/>
    <property type="match status" value="1"/>
</dbReference>
<keyword evidence="10 13" id="KW-0067">ATP-binding</keyword>
<comment type="miscellaneous">
    <text evidence="13">The reaction proceeds by a bi uni uni bi ping pong mechanism.</text>
</comment>
<protein>
    <recommendedName>
        <fullName evidence="5 13">Pantothenate synthetase</fullName>
        <shortName evidence="13">PS</shortName>
        <ecNumber evidence="4 13">6.3.2.1</ecNumber>
    </recommendedName>
    <alternativeName>
        <fullName evidence="13">Pantoate--beta-alanine ligase</fullName>
    </alternativeName>
    <alternativeName>
        <fullName evidence="13">Pantoate-activating enzyme</fullName>
    </alternativeName>
</protein>
<dbReference type="InterPro" id="IPR004821">
    <property type="entry name" value="Cyt_trans-like"/>
</dbReference>
<dbReference type="Gene3D" id="3.30.1300.10">
    <property type="entry name" value="Pantoate-beta-alanine ligase, C-terminal domain"/>
    <property type="match status" value="1"/>
</dbReference>
<evidence type="ECO:0000256" key="6">
    <source>
        <dbReference type="ARBA" id="ARBA00022490"/>
    </source>
</evidence>
<dbReference type="GO" id="GO:0005829">
    <property type="term" value="C:cytosol"/>
    <property type="evidence" value="ECO:0007669"/>
    <property type="project" value="TreeGrafter"/>
</dbReference>
<feature type="region of interest" description="Disordered" evidence="14">
    <location>
        <begin position="1"/>
        <end position="32"/>
    </location>
</feature>
<evidence type="ECO:0000313" key="16">
    <source>
        <dbReference type="Proteomes" id="UP000748308"/>
    </source>
</evidence>
<feature type="compositionally biased region" description="Low complexity" evidence="14">
    <location>
        <begin position="1"/>
        <end position="10"/>
    </location>
</feature>
<dbReference type="GO" id="GO:0005524">
    <property type="term" value="F:ATP binding"/>
    <property type="evidence" value="ECO:0007669"/>
    <property type="project" value="UniProtKB-KW"/>
</dbReference>
<comment type="function">
    <text evidence="12 13">Catalyzes the condensation of pantoate with beta-alanine in an ATP-dependent reaction via a pantoyl-adenylate intermediate.</text>
</comment>
<comment type="caution">
    <text evidence="15">The sequence shown here is derived from an EMBL/GenBank/DDBJ whole genome shotgun (WGS) entry which is preliminary data.</text>
</comment>
<dbReference type="NCBIfam" id="TIGR00018">
    <property type="entry name" value="panC"/>
    <property type="match status" value="1"/>
</dbReference>
<dbReference type="EMBL" id="VGIY01000101">
    <property type="protein sequence ID" value="MBM3317282.1"/>
    <property type="molecule type" value="Genomic_DNA"/>
</dbReference>
<dbReference type="AlphaFoldDB" id="A0A938BQK7"/>
<proteinExistence type="inferred from homology"/>
<feature type="binding site" evidence="13">
    <location>
        <position position="85"/>
    </location>
    <ligand>
        <name>(R)-pantoate</name>
        <dbReference type="ChEBI" id="CHEBI:15980"/>
    </ligand>
</feature>
<evidence type="ECO:0000256" key="13">
    <source>
        <dbReference type="HAMAP-Rule" id="MF_00158"/>
    </source>
</evidence>
<name>A0A938BQK7_UNCEI</name>
<keyword evidence="8 13" id="KW-0566">Pantothenate biosynthesis</keyword>
<evidence type="ECO:0000256" key="4">
    <source>
        <dbReference type="ARBA" id="ARBA00012219"/>
    </source>
</evidence>
<feature type="binding site" evidence="13">
    <location>
        <position position="200"/>
    </location>
    <ligand>
        <name>ATP</name>
        <dbReference type="ChEBI" id="CHEBI:30616"/>
    </ligand>
</feature>
<evidence type="ECO:0000313" key="15">
    <source>
        <dbReference type="EMBL" id="MBM3317282.1"/>
    </source>
</evidence>
<dbReference type="Proteomes" id="UP000748308">
    <property type="component" value="Unassembled WGS sequence"/>
</dbReference>
<evidence type="ECO:0000256" key="12">
    <source>
        <dbReference type="ARBA" id="ARBA00055042"/>
    </source>
</evidence>
<dbReference type="SUPFAM" id="SSF52374">
    <property type="entry name" value="Nucleotidylyl transferase"/>
    <property type="match status" value="1"/>
</dbReference>
<dbReference type="CDD" id="cd00560">
    <property type="entry name" value="PanC"/>
    <property type="match status" value="1"/>
</dbReference>
<evidence type="ECO:0000256" key="5">
    <source>
        <dbReference type="ARBA" id="ARBA00014155"/>
    </source>
</evidence>
<dbReference type="Gene3D" id="3.40.50.620">
    <property type="entry name" value="HUPs"/>
    <property type="match status" value="1"/>
</dbReference>
<feature type="binding site" evidence="13">
    <location>
        <position position="85"/>
    </location>
    <ligand>
        <name>beta-alanine</name>
        <dbReference type="ChEBI" id="CHEBI:57966"/>
    </ligand>
</feature>
<keyword evidence="9 13" id="KW-0547">Nucleotide-binding</keyword>
<feature type="binding site" evidence="13">
    <location>
        <begin position="54"/>
        <end position="61"/>
    </location>
    <ligand>
        <name>ATP</name>
        <dbReference type="ChEBI" id="CHEBI:30616"/>
    </ligand>
</feature>
<evidence type="ECO:0000256" key="10">
    <source>
        <dbReference type="ARBA" id="ARBA00022840"/>
    </source>
</evidence>
<evidence type="ECO:0000256" key="3">
    <source>
        <dbReference type="ARBA" id="ARBA00009256"/>
    </source>
</evidence>
<comment type="subcellular location">
    <subcellularLocation>
        <location evidence="1 13">Cytoplasm</location>
    </subcellularLocation>
</comment>
<comment type="subunit">
    <text evidence="13">Homodimer.</text>
</comment>
<dbReference type="InterPro" id="IPR042176">
    <property type="entry name" value="Pantoate_ligase_C"/>
</dbReference>
<dbReference type="InterPro" id="IPR003721">
    <property type="entry name" value="Pantoate_ligase"/>
</dbReference>
<feature type="binding site" evidence="13">
    <location>
        <position position="177"/>
    </location>
    <ligand>
        <name>(R)-pantoate</name>
        <dbReference type="ChEBI" id="CHEBI:15980"/>
    </ligand>
</feature>
<reference evidence="15" key="1">
    <citation type="submission" date="2019-03" db="EMBL/GenBank/DDBJ databases">
        <title>Lake Tanganyika Metagenome-Assembled Genomes (MAGs).</title>
        <authorList>
            <person name="Tran P."/>
        </authorList>
    </citation>
    <scope>NUCLEOTIDE SEQUENCE</scope>
    <source>
        <strain evidence="15">M_DeepCast_400m_m2_100</strain>
    </source>
</reference>
<dbReference type="EC" id="6.3.2.1" evidence="4 13"/>
<evidence type="ECO:0000256" key="9">
    <source>
        <dbReference type="ARBA" id="ARBA00022741"/>
    </source>
</evidence>
<dbReference type="GO" id="GO:0015940">
    <property type="term" value="P:pantothenate biosynthetic process"/>
    <property type="evidence" value="ECO:0007669"/>
    <property type="project" value="UniProtKB-UniRule"/>
</dbReference>
<feature type="binding site" evidence="13">
    <location>
        <begin position="208"/>
        <end position="211"/>
    </location>
    <ligand>
        <name>ATP</name>
        <dbReference type="ChEBI" id="CHEBI:30616"/>
    </ligand>
</feature>
<feature type="active site" description="Proton donor" evidence="13">
    <location>
        <position position="61"/>
    </location>
</feature>
<dbReference type="PANTHER" id="PTHR21299">
    <property type="entry name" value="CYTIDYLATE KINASE/PANTOATE-BETA-ALANINE LIGASE"/>
    <property type="match status" value="1"/>
</dbReference>
<evidence type="ECO:0000256" key="7">
    <source>
        <dbReference type="ARBA" id="ARBA00022598"/>
    </source>
</evidence>